<protein>
    <submittedName>
        <fullName evidence="1">Uncharacterized protein</fullName>
    </submittedName>
</protein>
<dbReference type="AlphaFoldDB" id="A0A918HTL2"/>
<dbReference type="EMBL" id="BMSA01000068">
    <property type="protein sequence ID" value="GGU00584.1"/>
    <property type="molecule type" value="Genomic_DNA"/>
</dbReference>
<organism evidence="1 2">
    <name type="scientific">Streptomyces phaeofaciens</name>
    <dbReference type="NCBI Taxonomy" id="68254"/>
    <lineage>
        <taxon>Bacteria</taxon>
        <taxon>Bacillati</taxon>
        <taxon>Actinomycetota</taxon>
        <taxon>Actinomycetes</taxon>
        <taxon>Kitasatosporales</taxon>
        <taxon>Streptomycetaceae</taxon>
        <taxon>Streptomyces</taxon>
    </lineage>
</organism>
<reference evidence="1" key="2">
    <citation type="submission" date="2020-09" db="EMBL/GenBank/DDBJ databases">
        <authorList>
            <person name="Sun Q."/>
            <person name="Ohkuma M."/>
        </authorList>
    </citation>
    <scope>NUCLEOTIDE SEQUENCE</scope>
    <source>
        <strain evidence="1">JCM 4125</strain>
    </source>
</reference>
<dbReference type="Proteomes" id="UP000646776">
    <property type="component" value="Unassembled WGS sequence"/>
</dbReference>
<keyword evidence="2" id="KW-1185">Reference proteome</keyword>
<comment type="caution">
    <text evidence="1">The sequence shown here is derived from an EMBL/GenBank/DDBJ whole genome shotgun (WGS) entry which is preliminary data.</text>
</comment>
<evidence type="ECO:0000313" key="2">
    <source>
        <dbReference type="Proteomes" id="UP000646776"/>
    </source>
</evidence>
<gene>
    <name evidence="1" type="ORF">GCM10010226_91790</name>
</gene>
<sequence length="327" mass="35389">MATEPLTPLVTVALQALQKRLRHPTADGLAELAWLRRVAGKWLSPSTAEAVQHALKRGDWSLVADDACRTAATVRGPSIIVVPHVQNGRTVGQLLFTDHWDSGHTAVTQALDSLQHAVSRLYGYQTEQQCALIVARRLLNPDPCTAVDVLGQIRLPLPPGSATFGDCHVTVMVDPTGQFPEPAAHLSPHEQAAQSVMWSTLASALAREGPLHPKRIASRRATTDQRDLAGAFTGVLGGFIYMRRILGVDGLIDTLNSPHADSIEVTPLSKVLSRWTKAASDRSNSVDEDSLLHSAHELLATGVAHLMTERPDPFGDFVKWFRSADVG</sequence>
<evidence type="ECO:0000313" key="1">
    <source>
        <dbReference type="EMBL" id="GGU00584.1"/>
    </source>
</evidence>
<accession>A0A918HTL2</accession>
<dbReference type="RefSeq" id="WP_189718523.1">
    <property type="nucleotide sequence ID" value="NZ_BMSA01000068.1"/>
</dbReference>
<name>A0A918HTL2_9ACTN</name>
<reference evidence="1" key="1">
    <citation type="journal article" date="2014" name="Int. J. Syst. Evol. Microbiol.">
        <title>Complete genome sequence of Corynebacterium casei LMG S-19264T (=DSM 44701T), isolated from a smear-ripened cheese.</title>
        <authorList>
            <consortium name="US DOE Joint Genome Institute (JGI-PGF)"/>
            <person name="Walter F."/>
            <person name="Albersmeier A."/>
            <person name="Kalinowski J."/>
            <person name="Ruckert C."/>
        </authorList>
    </citation>
    <scope>NUCLEOTIDE SEQUENCE</scope>
    <source>
        <strain evidence="1">JCM 4125</strain>
    </source>
</reference>
<proteinExistence type="predicted"/>